<feature type="compositionally biased region" description="Low complexity" evidence="3">
    <location>
        <begin position="319"/>
        <end position="337"/>
    </location>
</feature>
<evidence type="ECO:0000313" key="6">
    <source>
        <dbReference type="Proteomes" id="UP000054107"/>
    </source>
</evidence>
<feature type="compositionally biased region" description="Basic and acidic residues" evidence="3">
    <location>
        <begin position="510"/>
        <end position="520"/>
    </location>
</feature>
<dbReference type="EMBL" id="LN727106">
    <property type="protein sequence ID" value="CEP11909.1"/>
    <property type="molecule type" value="Genomic_DNA"/>
</dbReference>
<keyword evidence="1" id="KW-0880">Kelch repeat</keyword>
<evidence type="ECO:0000256" key="4">
    <source>
        <dbReference type="SAM" id="Phobius"/>
    </source>
</evidence>
<dbReference type="PANTHER" id="PTHR46093:SF19">
    <property type="entry name" value="RAB9 EFFECTOR PROTEIN WITH KELCH MOTIFS-LIKE"/>
    <property type="match status" value="1"/>
</dbReference>
<accession>A0A0B7NAB2</accession>
<proteinExistence type="predicted"/>
<feature type="transmembrane region" description="Helical" evidence="4">
    <location>
        <begin position="353"/>
        <end position="374"/>
    </location>
</feature>
<name>A0A0B7NAB2_9FUNG</name>
<feature type="compositionally biased region" description="Polar residues" evidence="3">
    <location>
        <begin position="338"/>
        <end position="347"/>
    </location>
</feature>
<keyword evidence="4" id="KW-0472">Membrane</keyword>
<feature type="compositionally biased region" description="Polar residues" evidence="3">
    <location>
        <begin position="469"/>
        <end position="490"/>
    </location>
</feature>
<keyword evidence="4" id="KW-0812">Transmembrane</keyword>
<dbReference type="Proteomes" id="UP000054107">
    <property type="component" value="Unassembled WGS sequence"/>
</dbReference>
<evidence type="ECO:0000313" key="5">
    <source>
        <dbReference type="EMBL" id="CEP11909.1"/>
    </source>
</evidence>
<keyword evidence="4" id="KW-1133">Transmembrane helix</keyword>
<protein>
    <recommendedName>
        <fullName evidence="7">Galactose oxidase</fullName>
    </recommendedName>
</protein>
<dbReference type="InterPro" id="IPR015915">
    <property type="entry name" value="Kelch-typ_b-propeller"/>
</dbReference>
<dbReference type="AlphaFoldDB" id="A0A0B7NAB2"/>
<dbReference type="Pfam" id="PF24681">
    <property type="entry name" value="Kelch_KLHDC2_KLHL20_DRC7"/>
    <property type="match status" value="1"/>
</dbReference>
<keyword evidence="6" id="KW-1185">Reference proteome</keyword>
<dbReference type="SUPFAM" id="SSF117281">
    <property type="entry name" value="Kelch motif"/>
    <property type="match status" value="1"/>
</dbReference>
<evidence type="ECO:0000256" key="2">
    <source>
        <dbReference type="ARBA" id="ARBA00022737"/>
    </source>
</evidence>
<evidence type="ECO:0008006" key="7">
    <source>
        <dbReference type="Google" id="ProtNLM"/>
    </source>
</evidence>
<sequence>MVVASSRTAWTKVADPKNFVTEATTAYVSVKLSDSSVLINGGTGINNGKDYMKNQTVIYHADTNQWEAVSNDSSIPQTYYGSGALGIDNTVVFWGGGAVIGDLLPTYNGTAKLLIATQNAQWSLQPTSIASGNSRYGHTATPNQSGKLIYYFGGRDIVRDPSTGVYTRPYTTFTNVLIYHTDTSIWTQQTASSTSPPSNRMSHTATLIPSTGNFIVYGGASPDSVGSMYLRHRVPSSDYIHLYNPTANTFQSISVSSNSPSGAGARFGHSAVLKNHSLFILFGIDNTLLATSDFHVLNTDTYSWETTYFANGAKPSIESPGNNANSTSTTGNPSSSNDKQGSNTGSKGLSEGGIAGIVVGVVAAVGVTAAFLFFRHRRQKKAKDAYPNYWDVTSITHNDVGIPCTAKDEKKMESIPVASSEPVNITQLAGYTTCRTGNPANLINDRDVNPPLSPPKVLLTGVDTTAADNIKNESSGADSSSTYITNNSSKKVWPPDADRPSIVTPSVPTRYEKPDVGNQA</sequence>
<gene>
    <name evidence="5" type="primary">PARPA_05810.1 scaffold 19890</name>
</gene>
<dbReference type="OrthoDB" id="2363417at2759"/>
<organism evidence="5 6">
    <name type="scientific">Parasitella parasitica</name>
    <dbReference type="NCBI Taxonomy" id="35722"/>
    <lineage>
        <taxon>Eukaryota</taxon>
        <taxon>Fungi</taxon>
        <taxon>Fungi incertae sedis</taxon>
        <taxon>Mucoromycota</taxon>
        <taxon>Mucoromycotina</taxon>
        <taxon>Mucoromycetes</taxon>
        <taxon>Mucorales</taxon>
        <taxon>Mucorineae</taxon>
        <taxon>Mucoraceae</taxon>
        <taxon>Parasitella</taxon>
    </lineage>
</organism>
<evidence type="ECO:0000256" key="3">
    <source>
        <dbReference type="SAM" id="MobiDB-lite"/>
    </source>
</evidence>
<evidence type="ECO:0000256" key="1">
    <source>
        <dbReference type="ARBA" id="ARBA00022441"/>
    </source>
</evidence>
<reference evidence="5 6" key="1">
    <citation type="submission" date="2014-09" db="EMBL/GenBank/DDBJ databases">
        <authorList>
            <person name="Ellenberger Sabrina"/>
        </authorList>
    </citation>
    <scope>NUCLEOTIDE SEQUENCE [LARGE SCALE GENOMIC DNA]</scope>
    <source>
        <strain evidence="5 6">CBS 412.66</strain>
    </source>
</reference>
<dbReference type="STRING" id="35722.A0A0B7NAB2"/>
<dbReference type="Gene3D" id="2.120.10.80">
    <property type="entry name" value="Kelch-type beta propeller"/>
    <property type="match status" value="2"/>
</dbReference>
<dbReference type="PANTHER" id="PTHR46093">
    <property type="entry name" value="ACYL-COA-BINDING DOMAIN-CONTAINING PROTEIN 5"/>
    <property type="match status" value="1"/>
</dbReference>
<feature type="region of interest" description="Disordered" evidence="3">
    <location>
        <begin position="315"/>
        <end position="347"/>
    </location>
</feature>
<feature type="region of interest" description="Disordered" evidence="3">
    <location>
        <begin position="469"/>
        <end position="520"/>
    </location>
</feature>
<keyword evidence="2" id="KW-0677">Repeat</keyword>